<dbReference type="GO" id="GO:0005737">
    <property type="term" value="C:cytoplasm"/>
    <property type="evidence" value="ECO:0007669"/>
    <property type="project" value="UniProtKB-SubCell"/>
</dbReference>
<dbReference type="InterPro" id="IPR027417">
    <property type="entry name" value="P-loop_NTPase"/>
</dbReference>
<keyword evidence="12" id="KW-1185">Reference proteome</keyword>
<dbReference type="EMBL" id="NBIM01000008">
    <property type="protein sequence ID" value="OXY80720.1"/>
    <property type="molecule type" value="Genomic_DNA"/>
</dbReference>
<keyword evidence="5" id="KW-0819">tRNA processing</keyword>
<evidence type="ECO:0000313" key="12">
    <source>
        <dbReference type="Proteomes" id="UP000242757"/>
    </source>
</evidence>
<dbReference type="GO" id="GO:0016740">
    <property type="term" value="F:transferase activity"/>
    <property type="evidence" value="ECO:0007669"/>
    <property type="project" value="UniProtKB-KW"/>
</dbReference>
<evidence type="ECO:0000256" key="4">
    <source>
        <dbReference type="ARBA" id="ARBA00022490"/>
    </source>
</evidence>
<dbReference type="PANTHER" id="PTHR33540">
    <property type="entry name" value="TRNA THREONYLCARBAMOYLADENOSINE BIOSYNTHESIS PROTEIN TSAE"/>
    <property type="match status" value="1"/>
</dbReference>
<keyword evidence="8" id="KW-0067">ATP-binding</keyword>
<evidence type="ECO:0000256" key="2">
    <source>
        <dbReference type="ARBA" id="ARBA00007599"/>
    </source>
</evidence>
<comment type="caution">
    <text evidence="11">The sequence shown here is derived from an EMBL/GenBank/DDBJ whole genome shotgun (WGS) entry which is preliminary data.</text>
</comment>
<accession>A0A233RBF0</accession>
<comment type="similarity">
    <text evidence="2">Belongs to the TsaE family.</text>
</comment>
<keyword evidence="7" id="KW-0547">Nucleotide-binding</keyword>
<evidence type="ECO:0000256" key="6">
    <source>
        <dbReference type="ARBA" id="ARBA00022723"/>
    </source>
</evidence>
<dbReference type="SUPFAM" id="SSF52540">
    <property type="entry name" value="P-loop containing nucleoside triphosphate hydrolases"/>
    <property type="match status" value="1"/>
</dbReference>
<dbReference type="Pfam" id="PF02367">
    <property type="entry name" value="TsaE"/>
    <property type="match status" value="1"/>
</dbReference>
<keyword evidence="9" id="KW-0460">Magnesium</keyword>
<comment type="subcellular location">
    <subcellularLocation>
        <location evidence="1">Cytoplasm</location>
    </subcellularLocation>
</comment>
<dbReference type="AlphaFoldDB" id="A0A233RBF0"/>
<sequence>MTTTSLTLTLADEQATLALGATLARACDGACVVFLHGELGAGKTTFSRGVVQALGHQGKVKSPTYTLVEPYQCGERAIYHFDLYRLADPEELEYMGIRDYFTDNSLCLVEWPERGAGMLPAPDLDITLSYHGEARRVMLQAYSATGRQLLKAVQA</sequence>
<dbReference type="GO" id="GO:0046872">
    <property type="term" value="F:metal ion binding"/>
    <property type="evidence" value="ECO:0007669"/>
    <property type="project" value="UniProtKB-KW"/>
</dbReference>
<organism evidence="11 12">
    <name type="scientific">Oceanimonas doudoroffii</name>
    <dbReference type="NCBI Taxonomy" id="84158"/>
    <lineage>
        <taxon>Bacteria</taxon>
        <taxon>Pseudomonadati</taxon>
        <taxon>Pseudomonadota</taxon>
        <taxon>Gammaproteobacteria</taxon>
        <taxon>Aeromonadales</taxon>
        <taxon>Aeromonadaceae</taxon>
        <taxon>Oceanimonas</taxon>
    </lineage>
</organism>
<reference evidence="11 12" key="1">
    <citation type="submission" date="2017-08" db="EMBL/GenBank/DDBJ databases">
        <title>A Genome Sequence of Oceanimonas doudoroffii ATCC 27123T.</title>
        <authorList>
            <person name="Brennan M.A."/>
            <person name="Maclea K.S."/>
            <person name="Mcclelland W.D."/>
            <person name="Trachtenberg A.M."/>
        </authorList>
    </citation>
    <scope>NUCLEOTIDE SEQUENCE [LARGE SCALE GENOMIC DNA]</scope>
    <source>
        <strain evidence="11 12">ATCC 27123</strain>
    </source>
</reference>
<proteinExistence type="inferred from homology"/>
<keyword evidence="6" id="KW-0479">Metal-binding</keyword>
<dbReference type="PANTHER" id="PTHR33540:SF2">
    <property type="entry name" value="TRNA THREONYLCARBAMOYLADENOSINE BIOSYNTHESIS PROTEIN TSAE"/>
    <property type="match status" value="1"/>
</dbReference>
<protein>
    <recommendedName>
        <fullName evidence="3">tRNA threonylcarbamoyladenosine biosynthesis protein TsaE</fullName>
    </recommendedName>
    <alternativeName>
        <fullName evidence="10">t(6)A37 threonylcarbamoyladenosine biosynthesis protein TsaE</fullName>
    </alternativeName>
</protein>
<dbReference type="NCBIfam" id="TIGR00150">
    <property type="entry name" value="T6A_YjeE"/>
    <property type="match status" value="1"/>
</dbReference>
<name>A0A233RBF0_9GAMM</name>
<dbReference type="Proteomes" id="UP000242757">
    <property type="component" value="Unassembled WGS sequence"/>
</dbReference>
<dbReference type="GO" id="GO:0005524">
    <property type="term" value="F:ATP binding"/>
    <property type="evidence" value="ECO:0007669"/>
    <property type="project" value="UniProtKB-KW"/>
</dbReference>
<keyword evidence="11" id="KW-0808">Transferase</keyword>
<dbReference type="OrthoDB" id="9800307at2"/>
<dbReference type="RefSeq" id="WP_094201882.1">
    <property type="nucleotide sequence ID" value="NZ_NBIM01000008.1"/>
</dbReference>
<dbReference type="Gene3D" id="3.40.50.300">
    <property type="entry name" value="P-loop containing nucleotide triphosphate hydrolases"/>
    <property type="match status" value="1"/>
</dbReference>
<dbReference type="GO" id="GO:0002949">
    <property type="term" value="P:tRNA threonylcarbamoyladenosine modification"/>
    <property type="evidence" value="ECO:0007669"/>
    <property type="project" value="InterPro"/>
</dbReference>
<evidence type="ECO:0000256" key="1">
    <source>
        <dbReference type="ARBA" id="ARBA00004496"/>
    </source>
</evidence>
<evidence type="ECO:0000256" key="7">
    <source>
        <dbReference type="ARBA" id="ARBA00022741"/>
    </source>
</evidence>
<dbReference type="FunFam" id="3.40.50.300:FF:000406">
    <property type="entry name" value="tRNA (N6-adenosine(37)-N6)-threonylcarbamoyltransferase complex ATPase TsaE"/>
    <property type="match status" value="1"/>
</dbReference>
<evidence type="ECO:0000256" key="5">
    <source>
        <dbReference type="ARBA" id="ARBA00022694"/>
    </source>
</evidence>
<evidence type="ECO:0000256" key="3">
    <source>
        <dbReference type="ARBA" id="ARBA00019010"/>
    </source>
</evidence>
<evidence type="ECO:0000256" key="9">
    <source>
        <dbReference type="ARBA" id="ARBA00022842"/>
    </source>
</evidence>
<evidence type="ECO:0000256" key="8">
    <source>
        <dbReference type="ARBA" id="ARBA00022840"/>
    </source>
</evidence>
<evidence type="ECO:0000313" key="11">
    <source>
        <dbReference type="EMBL" id="OXY80720.1"/>
    </source>
</evidence>
<gene>
    <name evidence="11" type="ORF">B6S08_16410</name>
</gene>
<keyword evidence="4" id="KW-0963">Cytoplasm</keyword>
<evidence type="ECO:0000256" key="10">
    <source>
        <dbReference type="ARBA" id="ARBA00032441"/>
    </source>
</evidence>
<dbReference type="InterPro" id="IPR003442">
    <property type="entry name" value="T6A_TsaE"/>
</dbReference>